<gene>
    <name evidence="1" type="ORF">NOCA2530035</name>
</gene>
<dbReference type="AlphaFoldDB" id="A0A2P2C9K1"/>
<reference evidence="1" key="1">
    <citation type="submission" date="2015-08" db="EMBL/GenBank/DDBJ databases">
        <authorList>
            <person name="Babu N.S."/>
            <person name="Beckwith C.J."/>
            <person name="Beseler K.G."/>
            <person name="Brison A."/>
            <person name="Carone J.V."/>
            <person name="Caskin T.P."/>
            <person name="Diamond M."/>
            <person name="Durham M.E."/>
            <person name="Foxe J.M."/>
            <person name="Go M."/>
            <person name="Henderson B.A."/>
            <person name="Jones I.B."/>
            <person name="McGettigan J.A."/>
            <person name="Micheletti S.J."/>
            <person name="Nasrallah M.E."/>
            <person name="Ortiz D."/>
            <person name="Piller C.R."/>
            <person name="Privatt S.R."/>
            <person name="Schneider S.L."/>
            <person name="Sharp S."/>
            <person name="Smith T.C."/>
            <person name="Stanton J.D."/>
            <person name="Ullery H.E."/>
            <person name="Wilson R.J."/>
            <person name="Serrano M.G."/>
            <person name="Buck G."/>
            <person name="Lee V."/>
            <person name="Wang Y."/>
            <person name="Carvalho R."/>
            <person name="Voegtly L."/>
            <person name="Shi R."/>
            <person name="Duckworth R."/>
            <person name="Johnson A."/>
            <person name="Loviza R."/>
            <person name="Walstead R."/>
            <person name="Shah Z."/>
            <person name="Kiflezghi M."/>
            <person name="Wade K."/>
            <person name="Ball S.L."/>
            <person name="Bradley K.W."/>
            <person name="Asai D.J."/>
            <person name="Bowman C.A."/>
            <person name="Russell D.A."/>
            <person name="Pope W.H."/>
            <person name="Jacobs-Sera D."/>
            <person name="Hendrix R.W."/>
            <person name="Hatfull G.F."/>
        </authorList>
    </citation>
    <scope>NUCLEOTIDE SEQUENCE</scope>
</reference>
<accession>A0A2P2C9K1</accession>
<organism evidence="1">
    <name type="scientific">metagenome</name>
    <dbReference type="NCBI Taxonomy" id="256318"/>
    <lineage>
        <taxon>unclassified sequences</taxon>
        <taxon>metagenomes</taxon>
    </lineage>
</organism>
<proteinExistence type="predicted"/>
<dbReference type="EMBL" id="CZKA01000049">
    <property type="protein sequence ID" value="CUR58676.1"/>
    <property type="molecule type" value="Genomic_DNA"/>
</dbReference>
<sequence>MTVMSYNAAPTVHLETLEGERLGVSRVRHPSSGIQCLSFTGPEGRRVALVPSKAIMSVRQRVWQVASTAGTYTLGPVDMAMLRKLAA</sequence>
<evidence type="ECO:0000313" key="1">
    <source>
        <dbReference type="EMBL" id="CUR58676.1"/>
    </source>
</evidence>
<protein>
    <submittedName>
        <fullName evidence="1">Uncharacterized protein</fullName>
    </submittedName>
</protein>
<name>A0A2P2C9K1_9ZZZZ</name>